<organism evidence="15 16">
    <name type="scientific">Polyplosphaeria fusca</name>
    <dbReference type="NCBI Taxonomy" id="682080"/>
    <lineage>
        <taxon>Eukaryota</taxon>
        <taxon>Fungi</taxon>
        <taxon>Dikarya</taxon>
        <taxon>Ascomycota</taxon>
        <taxon>Pezizomycotina</taxon>
        <taxon>Dothideomycetes</taxon>
        <taxon>Pleosporomycetidae</taxon>
        <taxon>Pleosporales</taxon>
        <taxon>Tetraplosphaeriaceae</taxon>
        <taxon>Polyplosphaeria</taxon>
    </lineage>
</organism>
<comment type="cofactor">
    <cofactor evidence="1 13">
        <name>heme</name>
        <dbReference type="ChEBI" id="CHEBI:30413"/>
    </cofactor>
</comment>
<dbReference type="AlphaFoldDB" id="A0A9P4V070"/>
<dbReference type="SUPFAM" id="SSF48264">
    <property type="entry name" value="Cytochrome P450"/>
    <property type="match status" value="1"/>
</dbReference>
<dbReference type="CDD" id="cd11060">
    <property type="entry name" value="CYP57A1-like"/>
    <property type="match status" value="1"/>
</dbReference>
<dbReference type="OrthoDB" id="3934656at2759"/>
<dbReference type="PRINTS" id="PR00463">
    <property type="entry name" value="EP450I"/>
</dbReference>
<keyword evidence="5 13" id="KW-0479">Metal-binding</keyword>
<keyword evidence="8" id="KW-0843">Virulence</keyword>
<evidence type="ECO:0000256" key="12">
    <source>
        <dbReference type="ARBA" id="ARBA00079990"/>
    </source>
</evidence>
<comment type="similarity">
    <text evidence="3">Belongs to the cytochrome P450 family.</text>
</comment>
<evidence type="ECO:0000256" key="14">
    <source>
        <dbReference type="SAM" id="Phobius"/>
    </source>
</evidence>
<evidence type="ECO:0000256" key="2">
    <source>
        <dbReference type="ARBA" id="ARBA00004972"/>
    </source>
</evidence>
<dbReference type="PRINTS" id="PR00385">
    <property type="entry name" value="P450"/>
</dbReference>
<comment type="caution">
    <text evidence="15">The sequence shown here is derived from an EMBL/GenBank/DDBJ whole genome shotgun (WGS) entry which is preliminary data.</text>
</comment>
<dbReference type="GO" id="GO:0016705">
    <property type="term" value="F:oxidoreductase activity, acting on paired donors, with incorporation or reduction of molecular oxygen"/>
    <property type="evidence" value="ECO:0007669"/>
    <property type="project" value="InterPro"/>
</dbReference>
<dbReference type="Gene3D" id="1.10.630.10">
    <property type="entry name" value="Cytochrome P450"/>
    <property type="match status" value="1"/>
</dbReference>
<keyword evidence="14" id="KW-0812">Transmembrane</keyword>
<keyword evidence="7 13" id="KW-0408">Iron</keyword>
<dbReference type="PANTHER" id="PTHR24305">
    <property type="entry name" value="CYTOCHROME P450"/>
    <property type="match status" value="1"/>
</dbReference>
<gene>
    <name evidence="15" type="ORF">EJ04DRAFT_609904</name>
</gene>
<proteinExistence type="inferred from homology"/>
<keyword evidence="14" id="KW-0472">Membrane</keyword>
<dbReference type="PANTHER" id="PTHR24305:SF77">
    <property type="entry name" value="CYTOCHROME P450 MONOOXYGENASE"/>
    <property type="match status" value="1"/>
</dbReference>
<keyword evidence="16" id="KW-1185">Reference proteome</keyword>
<comment type="pathway">
    <text evidence="2">Hormone biosynthesis.</text>
</comment>
<dbReference type="InterPro" id="IPR002401">
    <property type="entry name" value="Cyt_P450_E_grp-I"/>
</dbReference>
<evidence type="ECO:0000256" key="3">
    <source>
        <dbReference type="ARBA" id="ARBA00010617"/>
    </source>
</evidence>
<keyword evidence="9" id="KW-0503">Monooxygenase</keyword>
<evidence type="ECO:0000256" key="5">
    <source>
        <dbReference type="ARBA" id="ARBA00022723"/>
    </source>
</evidence>
<evidence type="ECO:0000313" key="16">
    <source>
        <dbReference type="Proteomes" id="UP000799444"/>
    </source>
</evidence>
<dbReference type="GO" id="GO:0004497">
    <property type="term" value="F:monooxygenase activity"/>
    <property type="evidence" value="ECO:0007669"/>
    <property type="project" value="UniProtKB-KW"/>
</dbReference>
<evidence type="ECO:0000256" key="6">
    <source>
        <dbReference type="ARBA" id="ARBA00023002"/>
    </source>
</evidence>
<dbReference type="InterPro" id="IPR036396">
    <property type="entry name" value="Cyt_P450_sf"/>
</dbReference>
<dbReference type="GO" id="GO:0005506">
    <property type="term" value="F:iron ion binding"/>
    <property type="evidence" value="ECO:0007669"/>
    <property type="project" value="InterPro"/>
</dbReference>
<dbReference type="Proteomes" id="UP000799444">
    <property type="component" value="Unassembled WGS sequence"/>
</dbReference>
<sequence length="504" mass="57243">MSINSIWVFSGIVAPYLPFLVVLYVVQSYMRAWHRLRAFDGPWLGKFSYAFMAKTASSGKMNLIYTDISRTFGPIARIGPNDLLTSDPAIIRSMSAARSSYARSSWYDAMAVDPYVDNILSERNVLVHDVRRAKMASAYAGKENPRLEADIDEQVASFIDLIRRKYVWKDGEVAKMDFGKKAQFFTLDVITKVAYGMAFGYLDKDEDLHDYIKTTEEVVSWITLFASVPALNALMNRSWVRLKFGPSSTDLTGIGKLMGVAKEVTAERFGENAKVKEDMLGAFVRNGISQRQIESEILLQIIAGSDTTASHIRSTFLYILTHPRVLAKLRRELDDAEGDGRMSNPITNAEAKSLLYLQAVIKEGLRIHPPFTGLIMKEVPPAGDTIHGKYVPGGTRIAHSTWAVQRDPEVFGVDTEVFRPERWIEADDEQKMRMEQSVDLVFGYGRWGCLGKIVAFIELNKIFVELLRHFDLELMNPGQPWRSVNFNLFMQDQMWMRVTERERV</sequence>
<feature type="binding site" description="axial binding residue" evidence="13">
    <location>
        <position position="449"/>
    </location>
    <ligand>
        <name>heme</name>
        <dbReference type="ChEBI" id="CHEBI:30413"/>
    </ligand>
    <ligandPart>
        <name>Fe</name>
        <dbReference type="ChEBI" id="CHEBI:18248"/>
    </ligandPart>
</feature>
<evidence type="ECO:0000256" key="8">
    <source>
        <dbReference type="ARBA" id="ARBA00023026"/>
    </source>
</evidence>
<keyword evidence="6" id="KW-0560">Oxidoreductase</keyword>
<evidence type="ECO:0000256" key="9">
    <source>
        <dbReference type="ARBA" id="ARBA00023033"/>
    </source>
</evidence>
<evidence type="ECO:0000313" key="15">
    <source>
        <dbReference type="EMBL" id="KAF2731743.1"/>
    </source>
</evidence>
<dbReference type="EMBL" id="ML996189">
    <property type="protein sequence ID" value="KAF2731743.1"/>
    <property type="molecule type" value="Genomic_DNA"/>
</dbReference>
<accession>A0A9P4V070</accession>
<keyword evidence="14" id="KW-1133">Transmembrane helix</keyword>
<protein>
    <recommendedName>
        <fullName evidence="11">Cytochrome P450 monooxygenase ABA1</fullName>
    </recommendedName>
    <alternativeName>
        <fullName evidence="12">Abscisic acid biosynthesis protein 1</fullName>
    </alternativeName>
    <alternativeName>
        <fullName evidence="10">Cytochrome P450 monooxygenase aba1</fullName>
    </alternativeName>
</protein>
<name>A0A9P4V070_9PLEO</name>
<keyword evidence="4 13" id="KW-0349">Heme</keyword>
<evidence type="ECO:0000256" key="1">
    <source>
        <dbReference type="ARBA" id="ARBA00001971"/>
    </source>
</evidence>
<dbReference type="GO" id="GO:0020037">
    <property type="term" value="F:heme binding"/>
    <property type="evidence" value="ECO:0007669"/>
    <property type="project" value="InterPro"/>
</dbReference>
<dbReference type="FunFam" id="1.10.630.10:FF:000076">
    <property type="entry name" value="Cytochrome P450 monooxygenase"/>
    <property type="match status" value="1"/>
</dbReference>
<evidence type="ECO:0000256" key="13">
    <source>
        <dbReference type="PIRSR" id="PIRSR602401-1"/>
    </source>
</evidence>
<evidence type="ECO:0000256" key="11">
    <source>
        <dbReference type="ARBA" id="ARBA00068222"/>
    </source>
</evidence>
<dbReference type="Pfam" id="PF00067">
    <property type="entry name" value="p450"/>
    <property type="match status" value="1"/>
</dbReference>
<evidence type="ECO:0000256" key="4">
    <source>
        <dbReference type="ARBA" id="ARBA00022617"/>
    </source>
</evidence>
<feature type="transmembrane region" description="Helical" evidence="14">
    <location>
        <begin position="6"/>
        <end position="26"/>
    </location>
</feature>
<reference evidence="15" key="1">
    <citation type="journal article" date="2020" name="Stud. Mycol.">
        <title>101 Dothideomycetes genomes: a test case for predicting lifestyles and emergence of pathogens.</title>
        <authorList>
            <person name="Haridas S."/>
            <person name="Albert R."/>
            <person name="Binder M."/>
            <person name="Bloem J."/>
            <person name="Labutti K."/>
            <person name="Salamov A."/>
            <person name="Andreopoulos B."/>
            <person name="Baker S."/>
            <person name="Barry K."/>
            <person name="Bills G."/>
            <person name="Bluhm B."/>
            <person name="Cannon C."/>
            <person name="Castanera R."/>
            <person name="Culley D."/>
            <person name="Daum C."/>
            <person name="Ezra D."/>
            <person name="Gonzalez J."/>
            <person name="Henrissat B."/>
            <person name="Kuo A."/>
            <person name="Liang C."/>
            <person name="Lipzen A."/>
            <person name="Lutzoni F."/>
            <person name="Magnuson J."/>
            <person name="Mondo S."/>
            <person name="Nolan M."/>
            <person name="Ohm R."/>
            <person name="Pangilinan J."/>
            <person name="Park H.-J."/>
            <person name="Ramirez L."/>
            <person name="Alfaro M."/>
            <person name="Sun H."/>
            <person name="Tritt A."/>
            <person name="Yoshinaga Y."/>
            <person name="Zwiers L.-H."/>
            <person name="Turgeon B."/>
            <person name="Goodwin S."/>
            <person name="Spatafora J."/>
            <person name="Crous P."/>
            <person name="Grigoriev I."/>
        </authorList>
    </citation>
    <scope>NUCLEOTIDE SEQUENCE</scope>
    <source>
        <strain evidence="15">CBS 125425</strain>
    </source>
</reference>
<dbReference type="InterPro" id="IPR001128">
    <property type="entry name" value="Cyt_P450"/>
</dbReference>
<evidence type="ECO:0000256" key="7">
    <source>
        <dbReference type="ARBA" id="ARBA00023004"/>
    </source>
</evidence>
<evidence type="ECO:0000256" key="10">
    <source>
        <dbReference type="ARBA" id="ARBA00067672"/>
    </source>
</evidence>
<dbReference type="InterPro" id="IPR050121">
    <property type="entry name" value="Cytochrome_P450_monoxygenase"/>
</dbReference>